<evidence type="ECO:0000313" key="2">
    <source>
        <dbReference type="Proteomes" id="UP000184295"/>
    </source>
</evidence>
<gene>
    <name evidence="1" type="ORF">SAMN02745225_00704</name>
</gene>
<evidence type="ECO:0000313" key="1">
    <source>
        <dbReference type="EMBL" id="SHE46896.1"/>
    </source>
</evidence>
<dbReference type="Gene3D" id="3.30.530.20">
    <property type="match status" value="1"/>
</dbReference>
<organism evidence="1 2">
    <name type="scientific">Ferrithrix thermotolerans DSM 19514</name>
    <dbReference type="NCBI Taxonomy" id="1121881"/>
    <lineage>
        <taxon>Bacteria</taxon>
        <taxon>Bacillati</taxon>
        <taxon>Actinomycetota</taxon>
        <taxon>Acidimicrobiia</taxon>
        <taxon>Acidimicrobiales</taxon>
        <taxon>Acidimicrobiaceae</taxon>
        <taxon>Ferrithrix</taxon>
    </lineage>
</organism>
<accession>A0A1M4TR70</accession>
<proteinExistence type="predicted"/>
<keyword evidence="2" id="KW-1185">Reference proteome</keyword>
<sequence>MLVSDAKELELRQLDGVRSIGAWVMVTAPRSDLFELLADPSKHALFDGSGTVKGSLQAPKRLYLNATFSMNMRLLVPYRITNQVVEFVEGYSIAWRHMGRHVWRYLLEDVEDGSTKVTEIFYWGEARSPLLYESLKIPKRNGESIVATLKRMRDLYN</sequence>
<evidence type="ECO:0008006" key="3">
    <source>
        <dbReference type="Google" id="ProtNLM"/>
    </source>
</evidence>
<dbReference type="STRING" id="1121881.SAMN02745225_00704"/>
<dbReference type="InterPro" id="IPR023393">
    <property type="entry name" value="START-like_dom_sf"/>
</dbReference>
<dbReference type="AlphaFoldDB" id="A0A1M4TR70"/>
<protein>
    <recommendedName>
        <fullName evidence="3">Polyketide cyclase / dehydrase and lipid transport</fullName>
    </recommendedName>
</protein>
<dbReference type="SUPFAM" id="SSF55961">
    <property type="entry name" value="Bet v1-like"/>
    <property type="match status" value="1"/>
</dbReference>
<reference evidence="2" key="1">
    <citation type="submission" date="2016-11" db="EMBL/GenBank/DDBJ databases">
        <authorList>
            <person name="Varghese N."/>
            <person name="Submissions S."/>
        </authorList>
    </citation>
    <scope>NUCLEOTIDE SEQUENCE [LARGE SCALE GENOMIC DNA]</scope>
    <source>
        <strain evidence="2">DSM 19514</strain>
    </source>
</reference>
<dbReference type="Proteomes" id="UP000184295">
    <property type="component" value="Unassembled WGS sequence"/>
</dbReference>
<dbReference type="EMBL" id="FQUL01000006">
    <property type="protein sequence ID" value="SHE46896.1"/>
    <property type="molecule type" value="Genomic_DNA"/>
</dbReference>
<name>A0A1M4TR70_9ACTN</name>
<dbReference type="RefSeq" id="WP_218587397.1">
    <property type="nucleotide sequence ID" value="NZ_FQUL01000006.1"/>
</dbReference>